<keyword evidence="1" id="KW-0812">Transmembrane</keyword>
<dbReference type="GeneID" id="31490861"/>
<accession>D5AUV1</accession>
<evidence type="ECO:0000313" key="2">
    <source>
        <dbReference type="EMBL" id="ADE85740.1"/>
    </source>
</evidence>
<dbReference type="KEGG" id="rcp:RCAP_rcc01996"/>
<dbReference type="HOGENOM" id="CLU_279249_0_0_5"/>
<protein>
    <submittedName>
        <fullName evidence="2">Phage membrane protein, putative</fullName>
    </submittedName>
</protein>
<dbReference type="RefSeq" id="WP_013067719.1">
    <property type="nucleotide sequence ID" value="NC_014034.1"/>
</dbReference>
<organism evidence="2 3">
    <name type="scientific">Rhodobacter capsulatus (strain ATCC BAA-309 / NBRC 16581 / SB1003)</name>
    <dbReference type="NCBI Taxonomy" id="272942"/>
    <lineage>
        <taxon>Bacteria</taxon>
        <taxon>Pseudomonadati</taxon>
        <taxon>Pseudomonadota</taxon>
        <taxon>Alphaproteobacteria</taxon>
        <taxon>Rhodobacterales</taxon>
        <taxon>Rhodobacter group</taxon>
        <taxon>Rhodobacter</taxon>
    </lineage>
</organism>
<gene>
    <name evidence="2" type="ordered locus">RCAP_rcc01996</name>
</gene>
<name>D5AUV1_RHOCB</name>
<dbReference type="STRING" id="272942.RCAP_rcc01996"/>
<feature type="transmembrane region" description="Helical" evidence="1">
    <location>
        <begin position="39"/>
        <end position="66"/>
    </location>
</feature>
<dbReference type="AlphaFoldDB" id="D5AUV1"/>
<feature type="transmembrane region" description="Helical" evidence="1">
    <location>
        <begin position="313"/>
        <end position="335"/>
    </location>
</feature>
<dbReference type="eggNOG" id="COG1196">
    <property type="taxonomic scope" value="Bacteria"/>
</dbReference>
<keyword evidence="3" id="KW-1185">Reference proteome</keyword>
<feature type="transmembrane region" description="Helical" evidence="1">
    <location>
        <begin position="545"/>
        <end position="568"/>
    </location>
</feature>
<reference evidence="2 3" key="2">
    <citation type="journal article" date="2010" name="J. Bacteriol.">
        <title>Complete genome sequence of the photosynthetic purple nonsulfur bacterium Rhodobacter capsulatus SB 1003.</title>
        <authorList>
            <person name="Strnad H."/>
            <person name="Lapidus A."/>
            <person name="Paces J."/>
            <person name="Ulbrich P."/>
            <person name="Vlcek C."/>
            <person name="Paces V."/>
            <person name="Haselkorn R."/>
        </authorList>
    </citation>
    <scope>NUCLEOTIDE SEQUENCE [LARGE SCALE GENOMIC DNA]</scope>
    <source>
        <strain evidence="3">ATCC BAA-309 / NBRC 16581 / SB1003</strain>
    </source>
</reference>
<evidence type="ECO:0000256" key="1">
    <source>
        <dbReference type="SAM" id="Phobius"/>
    </source>
</evidence>
<sequence length="959" mass="97190">MSASAVIGALRVNLGLDSASFQKGVARSTASLGTLKGAAMAASAAVSAIGAAIGGPALAAIVTAAARSAREITRLSQVAGASAQELQHWSFGARTVGIEQEKLADILKDVNDKVGDYLSTGGGAMADFFEKIAPRVGVTAQAFRDLSGPQALQLYVSSLEKAGLSQAEMTFYMEAIASDSTLLLPLLRANGAEMARLGESASSFGAVLGTDAITALRAAERALDDISVVLEATRNRIAADLAPAVEAMARAFVNAMREGGFLRGVIDGLMAALPHLTAYAAAFTAGLIAWQAAAIAARLATMALSVSMAGLRAAIAATGVGVLVVAMGELGLAILDAVRKAGGFAAAWYKLKAKFFEVLRDMAGGWVEFTWALADGMNDLFGTRLMGADAGITQTLRDLQIGAEDAAAAAQEVATAATEAEVTLTGLGSAGSGAGKKLKKGLTEAQKAAQEFADALRDGFRSSVEGAVDWMLDGFQGGFKGLVSLARDALKQVVALFLKNRITLSLGLGVSGGAATGAAAGAAVSGAAAGGFAGPLGLLGTAGSFLGAIGSGAAGLGTALFGAGGGLGAAGTYLSSVVGSATSSLGPFGAAIGAALPILAGVGVVFSFFKKKVTQLDAGLRLTVTDMDTLVETFSKTKTSRFWGLSKKTRETFTEAGAAIADPIEAAVAGIVGGVADMADTLGIAGRDALKGFSTQIKISTHGLSDSEAQEAIRAGFTQLSDELARMILAAGEGVSGNLSAFTSAFARRGESASETLTRLSSALATANAWLDRLGKTAYDTSLAGADAASKWAGAFGGLEAMSEAVGSYYAGFYSPAERLAQAREELSQALAGLGIDALPGSRQAFRQLIDAAFASGDSDLAAKLIQLAPAMAEITDQAQALTAALKDLDTQSLYRSGAEALYAATSEGHRRRLTGADATVQGLLAEVVRAIREGDINNARLTARLLAVQERMSLDPAR</sequence>
<proteinExistence type="predicted"/>
<dbReference type="eggNOG" id="COG2911">
    <property type="taxonomic scope" value="Bacteria"/>
</dbReference>
<feature type="transmembrane region" description="Helical" evidence="1">
    <location>
        <begin position="276"/>
        <end position="301"/>
    </location>
</feature>
<dbReference type="OrthoDB" id="7311517at2"/>
<dbReference type="Proteomes" id="UP000002361">
    <property type="component" value="Chromosome"/>
</dbReference>
<reference key="1">
    <citation type="submission" date="2008-12" db="EMBL/GenBank/DDBJ databases">
        <title>Complete genome sequence of Rhodobacter capsulatus SB1003.</title>
        <authorList>
            <person name="Strnad H."/>
            <person name="Lapidus A."/>
            <person name="Vlcek C."/>
            <person name="Ulbrich P."/>
            <person name="Paces J."/>
            <person name="Maltsev N."/>
            <person name="Kumar V."/>
            <person name="Kogan Y."/>
            <person name="Milgram A."/>
            <person name="Rebrekov D."/>
            <person name="Mazur M."/>
            <person name="Cox R."/>
            <person name="Kyrpides N."/>
            <person name="Kolar M."/>
            <person name="Sachova J."/>
            <person name="Ridl J."/>
            <person name="Ivanova N."/>
            <person name="Kapatral V."/>
            <person name="Los T."/>
            <person name="Lykidis A."/>
            <person name="Mikhailova N."/>
            <person name="Reznik G."/>
            <person name="Vasieva O."/>
            <person name="Fonstein M."/>
            <person name="Paces V."/>
            <person name="Haselkorn R."/>
        </authorList>
    </citation>
    <scope>NUCLEOTIDE SEQUENCE</scope>
    <source>
        <strain>SB1003</strain>
    </source>
</reference>
<evidence type="ECO:0000313" key="3">
    <source>
        <dbReference type="Proteomes" id="UP000002361"/>
    </source>
</evidence>
<keyword evidence="1" id="KW-0472">Membrane</keyword>
<feature type="transmembrane region" description="Helical" evidence="1">
    <location>
        <begin position="588"/>
        <end position="609"/>
    </location>
</feature>
<dbReference type="EMBL" id="CP001312">
    <property type="protein sequence ID" value="ADE85740.1"/>
    <property type="molecule type" value="Genomic_DNA"/>
</dbReference>
<keyword evidence="1" id="KW-1133">Transmembrane helix</keyword>